<keyword evidence="3" id="KW-1185">Reference proteome</keyword>
<dbReference type="RefSeq" id="WP_193928162.1">
    <property type="nucleotide sequence ID" value="NZ_JADEYC010000015.1"/>
</dbReference>
<comment type="caution">
    <text evidence="2">The sequence shown here is derived from an EMBL/GenBank/DDBJ whole genome shotgun (WGS) entry which is preliminary data.</text>
</comment>
<dbReference type="Gene3D" id="2.160.20.120">
    <property type="match status" value="1"/>
</dbReference>
<evidence type="ECO:0000313" key="3">
    <source>
        <dbReference type="Proteomes" id="UP000598360"/>
    </source>
</evidence>
<organism evidence="2 3">
    <name type="scientific">Saccharopolyspora montiporae</name>
    <dbReference type="NCBI Taxonomy" id="2781240"/>
    <lineage>
        <taxon>Bacteria</taxon>
        <taxon>Bacillati</taxon>
        <taxon>Actinomycetota</taxon>
        <taxon>Actinomycetes</taxon>
        <taxon>Pseudonocardiales</taxon>
        <taxon>Pseudonocardiaceae</taxon>
        <taxon>Saccharopolyspora</taxon>
    </lineage>
</organism>
<name>A0A929B7L5_9PSEU</name>
<dbReference type="Pfam" id="PF13349">
    <property type="entry name" value="DUF4097"/>
    <property type="match status" value="1"/>
</dbReference>
<reference evidence="2" key="1">
    <citation type="submission" date="2020-10" db="EMBL/GenBank/DDBJ databases">
        <title>Diversity and distribution of actinomycetes associated with coral in the coast of Hainan.</title>
        <authorList>
            <person name="Li F."/>
        </authorList>
    </citation>
    <scope>NUCLEOTIDE SEQUENCE</scope>
    <source>
        <strain evidence="2">HNM0983</strain>
    </source>
</reference>
<feature type="domain" description="DUF4097" evidence="1">
    <location>
        <begin position="166"/>
        <end position="300"/>
    </location>
</feature>
<evidence type="ECO:0000259" key="1">
    <source>
        <dbReference type="Pfam" id="PF13349"/>
    </source>
</evidence>
<accession>A0A929B7L5</accession>
<gene>
    <name evidence="2" type="ORF">IQ251_09670</name>
</gene>
<protein>
    <submittedName>
        <fullName evidence="2">DUF4097 family beta strand repeat protein</fullName>
    </submittedName>
</protein>
<dbReference type="EMBL" id="JADEYC010000015">
    <property type="protein sequence ID" value="MBE9374714.1"/>
    <property type="molecule type" value="Genomic_DNA"/>
</dbReference>
<dbReference type="InterPro" id="IPR025164">
    <property type="entry name" value="Toastrack_DUF4097"/>
</dbReference>
<dbReference type="Proteomes" id="UP000598360">
    <property type="component" value="Unassembled WGS sequence"/>
</dbReference>
<sequence length="301" mass="30541">MRIGLAIGGVVLVLAGTGVLAHEALSGDVDVRSAPLDGISDVRLEPGRGSVEIVREPGRAGVEQSVTRWSWPWQGADGEPPHHRVEGGTLVLDTDCGDRCDVLHRVHLPADVPVSGRLGSGRLDVRGMRSVTAEVGSGSIGVREVAGPVDVGTGSGSVRLQELSGTVDARTGSGQVRVAGLRGERFTARTGSGGVRMVDVGGRVDVRTSSGGVDGQQVGGADLVVRTGSGSVSLGLLDPRRVVVGTGSGALDVAVPRGTGGYRVDTDSGSGAVEVGVPQDPAADRHLRLSTGSGAVRVHES</sequence>
<dbReference type="AlphaFoldDB" id="A0A929B7L5"/>
<evidence type="ECO:0000313" key="2">
    <source>
        <dbReference type="EMBL" id="MBE9374714.1"/>
    </source>
</evidence>
<proteinExistence type="predicted"/>